<dbReference type="GeneID" id="37196221"/>
<organism evidence="1 2">
    <name type="scientific">Aspergillus homomorphus (strain CBS 101889)</name>
    <dbReference type="NCBI Taxonomy" id="1450537"/>
    <lineage>
        <taxon>Eukaryota</taxon>
        <taxon>Fungi</taxon>
        <taxon>Dikarya</taxon>
        <taxon>Ascomycota</taxon>
        <taxon>Pezizomycotina</taxon>
        <taxon>Eurotiomycetes</taxon>
        <taxon>Eurotiomycetidae</taxon>
        <taxon>Eurotiales</taxon>
        <taxon>Aspergillaceae</taxon>
        <taxon>Aspergillus</taxon>
        <taxon>Aspergillus subgen. Circumdati</taxon>
    </lineage>
</organism>
<dbReference type="Gene3D" id="1.20.58.320">
    <property type="entry name" value="TPR-like"/>
    <property type="match status" value="1"/>
</dbReference>
<dbReference type="Gene3D" id="1.25.40.10">
    <property type="entry name" value="Tetratricopeptide repeat domain"/>
    <property type="match status" value="1"/>
</dbReference>
<dbReference type="InterPro" id="IPR010323">
    <property type="entry name" value="DUF924"/>
</dbReference>
<proteinExistence type="predicted"/>
<dbReference type="RefSeq" id="XP_025549378.1">
    <property type="nucleotide sequence ID" value="XM_025691932.1"/>
</dbReference>
<sequence length="271" mass="31316">MGSLNERTAPKGAITDLLTPTFLKSIRDFWFQHCRDETELVLPKESSMQRWFSANPDMDRACSVQFRRPLETILHSAVTPTELFATAQAFSSPLDWLSLVLLLDQIPRNCFRNQEAAIVYRTFDPLALKIALHALDDVVVREPPLRYAFTYRMWFYMPIMHSEDLEIHQDIAPTRFALVSADVERLLSAGDEELGLLGPHERHCYQVLKDREEKARAFVDHLSTYEKTHAQIIERFGRYPHRNRPLERTFTGDEVAYLKSEGETFGVSVTV</sequence>
<dbReference type="STRING" id="1450537.A0A395HVI0"/>
<name>A0A395HVI0_ASPHC</name>
<dbReference type="VEuPathDB" id="FungiDB:BO97DRAFT_349907"/>
<dbReference type="SUPFAM" id="SSF48452">
    <property type="entry name" value="TPR-like"/>
    <property type="match status" value="1"/>
</dbReference>
<evidence type="ECO:0000313" key="1">
    <source>
        <dbReference type="EMBL" id="RAL10224.1"/>
    </source>
</evidence>
<evidence type="ECO:0000313" key="2">
    <source>
        <dbReference type="Proteomes" id="UP000248961"/>
    </source>
</evidence>
<dbReference type="AlphaFoldDB" id="A0A395HVI0"/>
<dbReference type="Proteomes" id="UP000248961">
    <property type="component" value="Unassembled WGS sequence"/>
</dbReference>
<reference evidence="1 2" key="1">
    <citation type="submission" date="2018-02" db="EMBL/GenBank/DDBJ databases">
        <title>The genomes of Aspergillus section Nigri reveals drivers in fungal speciation.</title>
        <authorList>
            <consortium name="DOE Joint Genome Institute"/>
            <person name="Vesth T.C."/>
            <person name="Nybo J."/>
            <person name="Theobald S."/>
            <person name="Brandl J."/>
            <person name="Frisvad J.C."/>
            <person name="Nielsen K.F."/>
            <person name="Lyhne E.K."/>
            <person name="Kogle M.E."/>
            <person name="Kuo A."/>
            <person name="Riley R."/>
            <person name="Clum A."/>
            <person name="Nolan M."/>
            <person name="Lipzen A."/>
            <person name="Salamov A."/>
            <person name="Henrissat B."/>
            <person name="Wiebenga A."/>
            <person name="De vries R.P."/>
            <person name="Grigoriev I.V."/>
            <person name="Mortensen U.H."/>
            <person name="Andersen M.R."/>
            <person name="Baker S.E."/>
        </authorList>
    </citation>
    <scope>NUCLEOTIDE SEQUENCE [LARGE SCALE GENOMIC DNA]</scope>
    <source>
        <strain evidence="1 2">CBS 101889</strain>
    </source>
</reference>
<protein>
    <submittedName>
        <fullName evidence="1">SpoVR like family protein</fullName>
    </submittedName>
</protein>
<dbReference type="Pfam" id="PF06041">
    <property type="entry name" value="DUF924"/>
    <property type="match status" value="1"/>
</dbReference>
<accession>A0A395HVI0</accession>
<keyword evidence="2" id="KW-1185">Reference proteome</keyword>
<dbReference type="OrthoDB" id="414698at2759"/>
<dbReference type="EMBL" id="KZ824297">
    <property type="protein sequence ID" value="RAL10224.1"/>
    <property type="molecule type" value="Genomic_DNA"/>
</dbReference>
<dbReference type="InterPro" id="IPR011990">
    <property type="entry name" value="TPR-like_helical_dom_sf"/>
</dbReference>
<gene>
    <name evidence="1" type="ORF">BO97DRAFT_349907</name>
</gene>